<gene>
    <name evidence="1" type="ORF">KC01_LOCUS37692</name>
</gene>
<reference evidence="1 2" key="1">
    <citation type="submission" date="2024-04" db="EMBL/GenBank/DDBJ databases">
        <authorList>
            <person name="Waldvogel A.-M."/>
            <person name="Schoenle A."/>
        </authorList>
    </citation>
    <scope>NUCLEOTIDE SEQUENCE [LARGE SCALE GENOMIC DNA]</scope>
</reference>
<dbReference type="AlphaFoldDB" id="A0AAV2MDD2"/>
<proteinExistence type="predicted"/>
<evidence type="ECO:0000313" key="2">
    <source>
        <dbReference type="Proteomes" id="UP001497482"/>
    </source>
</evidence>
<dbReference type="EMBL" id="OZ035829">
    <property type="protein sequence ID" value="CAL1611240.1"/>
    <property type="molecule type" value="Genomic_DNA"/>
</dbReference>
<sequence length="94" mass="11170">MCLKHVWTYHKHQGSQPHGPDWSETLEEVSNFIRLERFYFTKSTTPDSMKRLIHIYTSQRSKGRYVSWILFCYPLFDSLDTAAATTCQECFTIR</sequence>
<dbReference type="Proteomes" id="UP001497482">
    <property type="component" value="Chromosome 7"/>
</dbReference>
<organism evidence="1 2">
    <name type="scientific">Knipowitschia caucasica</name>
    <name type="common">Caucasian dwarf goby</name>
    <name type="synonym">Pomatoschistus caucasicus</name>
    <dbReference type="NCBI Taxonomy" id="637954"/>
    <lineage>
        <taxon>Eukaryota</taxon>
        <taxon>Metazoa</taxon>
        <taxon>Chordata</taxon>
        <taxon>Craniata</taxon>
        <taxon>Vertebrata</taxon>
        <taxon>Euteleostomi</taxon>
        <taxon>Actinopterygii</taxon>
        <taxon>Neopterygii</taxon>
        <taxon>Teleostei</taxon>
        <taxon>Neoteleostei</taxon>
        <taxon>Acanthomorphata</taxon>
        <taxon>Gobiaria</taxon>
        <taxon>Gobiiformes</taxon>
        <taxon>Gobioidei</taxon>
        <taxon>Gobiidae</taxon>
        <taxon>Gobiinae</taxon>
        <taxon>Knipowitschia</taxon>
    </lineage>
</organism>
<accession>A0AAV2MDD2</accession>
<protein>
    <submittedName>
        <fullName evidence="1">Uncharacterized protein</fullName>
    </submittedName>
</protein>
<keyword evidence="2" id="KW-1185">Reference proteome</keyword>
<name>A0AAV2MDD2_KNICA</name>
<evidence type="ECO:0000313" key="1">
    <source>
        <dbReference type="EMBL" id="CAL1611240.1"/>
    </source>
</evidence>